<evidence type="ECO:0000313" key="3">
    <source>
        <dbReference type="EMBL" id="MBC5675579.1"/>
    </source>
</evidence>
<dbReference type="Proteomes" id="UP000654573">
    <property type="component" value="Unassembled WGS sequence"/>
</dbReference>
<evidence type="ECO:0000256" key="1">
    <source>
        <dbReference type="ARBA" id="ARBA00004328"/>
    </source>
</evidence>
<dbReference type="Pfam" id="PF05065">
    <property type="entry name" value="Phage_capsid"/>
    <property type="match status" value="1"/>
</dbReference>
<gene>
    <name evidence="3" type="ORF">H8S76_25435</name>
</gene>
<comment type="caution">
    <text evidence="3">The sequence shown here is derived from an EMBL/GenBank/DDBJ whole genome shotgun (WGS) entry which is preliminary data.</text>
</comment>
<dbReference type="EMBL" id="JACOOU010000018">
    <property type="protein sequence ID" value="MBC5675579.1"/>
    <property type="molecule type" value="Genomic_DNA"/>
</dbReference>
<feature type="domain" description="Phage capsid-like C-terminal" evidence="2">
    <location>
        <begin position="94"/>
        <end position="248"/>
    </location>
</feature>
<keyword evidence="4" id="KW-1185">Reference proteome</keyword>
<proteinExistence type="predicted"/>
<comment type="subcellular location">
    <subcellularLocation>
        <location evidence="1">Virion</location>
    </subcellularLocation>
</comment>
<evidence type="ECO:0000259" key="2">
    <source>
        <dbReference type="Pfam" id="PF05065"/>
    </source>
</evidence>
<dbReference type="RefSeq" id="WP_186971150.1">
    <property type="nucleotide sequence ID" value="NZ_JACOOU010000018.1"/>
</dbReference>
<dbReference type="InterPro" id="IPR024455">
    <property type="entry name" value="Phage_capsid"/>
</dbReference>
<dbReference type="NCBIfam" id="TIGR01554">
    <property type="entry name" value="major_cap_HK97"/>
    <property type="match status" value="1"/>
</dbReference>
<organism evidence="3 4">
    <name type="scientific">Blautia celeris</name>
    <dbReference type="NCBI Taxonomy" id="2763026"/>
    <lineage>
        <taxon>Bacteria</taxon>
        <taxon>Bacillati</taxon>
        <taxon>Bacillota</taxon>
        <taxon>Clostridia</taxon>
        <taxon>Lachnospirales</taxon>
        <taxon>Lachnospiraceae</taxon>
        <taxon>Blautia</taxon>
    </lineage>
</organism>
<reference evidence="3 4" key="1">
    <citation type="submission" date="2020-08" db="EMBL/GenBank/DDBJ databases">
        <title>Genome public.</title>
        <authorList>
            <person name="Liu C."/>
            <person name="Sun Q."/>
        </authorList>
    </citation>
    <scope>NUCLEOTIDE SEQUENCE [LARGE SCALE GENOMIC DNA]</scope>
    <source>
        <strain evidence="3 4">NSJ-34</strain>
    </source>
</reference>
<name>A0ABR7FKB4_9FIRM</name>
<accession>A0ABR7FKB4</accession>
<sequence>MKIDGLDKELKEQVLQLLNDAEDKSEAIYQAADMIATAKHKKLIDELTEQNAKAAVDVEYRKRLGLRSLSTEEKQFYEKFKDIKQAITAKQVDIIPEEIIDRTLDDIKKKSDILKLVRFAPANVKRWLVAEHSGAAQWGPLTEEITSELSASFSSLNIEVGKLHVALVIPKAIQDLALPFVDRYFTAILAEAMQDGLVRGFLDGDGKEAPIGIMRMIGTTNDDGTNKAKTVVTNIKKFSPKGLAGVRKTLTKNGLRAIGTLYLLCNPKDEAEYVDPALYGESLAGGYRNTSFMNIEKIVDANVPEGKAIFTIADMYVMGASSIDMKTYDQTKAMEDADVIIGKCYANGRAIDNDTAVVFDVTKLEEYVLPVTQVTTPTA</sequence>
<protein>
    <submittedName>
        <fullName evidence="3">Phage major capsid protein</fullName>
    </submittedName>
</protein>
<evidence type="ECO:0000313" key="4">
    <source>
        <dbReference type="Proteomes" id="UP000654573"/>
    </source>
</evidence>
<dbReference type="InterPro" id="IPR054612">
    <property type="entry name" value="Phage_capsid-like_C"/>
</dbReference>